<evidence type="ECO:0000313" key="2">
    <source>
        <dbReference type="EMBL" id="KAF2891237.1"/>
    </source>
</evidence>
<accession>A0A8K0G7B9</accession>
<dbReference type="EMBL" id="VTPC01035899">
    <property type="protein sequence ID" value="KAF2891237.1"/>
    <property type="molecule type" value="Genomic_DNA"/>
</dbReference>
<dbReference type="AlphaFoldDB" id="A0A8K0G7B9"/>
<evidence type="ECO:0000313" key="3">
    <source>
        <dbReference type="Proteomes" id="UP000801492"/>
    </source>
</evidence>
<gene>
    <name evidence="2" type="ORF">ILUMI_14937</name>
</gene>
<dbReference type="InterPro" id="IPR048366">
    <property type="entry name" value="TNP-like_GBD"/>
</dbReference>
<dbReference type="Pfam" id="PF21788">
    <property type="entry name" value="TNP-like_GBD"/>
    <property type="match status" value="1"/>
</dbReference>
<reference evidence="2" key="1">
    <citation type="submission" date="2019-08" db="EMBL/GenBank/DDBJ databases">
        <title>The genome of the North American firefly Photinus pyralis.</title>
        <authorList>
            <consortium name="Photinus pyralis genome working group"/>
            <person name="Fallon T.R."/>
            <person name="Sander Lower S.E."/>
            <person name="Weng J.-K."/>
        </authorList>
    </citation>
    <scope>NUCLEOTIDE SEQUENCE</scope>
    <source>
        <strain evidence="2">TRF0915ILg1</strain>
        <tissue evidence="2">Whole body</tissue>
    </source>
</reference>
<comment type="caution">
    <text evidence="2">The sequence shown here is derived from an EMBL/GenBank/DDBJ whole genome shotgun (WGS) entry which is preliminary data.</text>
</comment>
<sequence length="131" mass="15190">MPSHFKKMKVMTSTNVISRSVSSALKFLSEALNRPFYLTSAWFIDQVEKWFYLMSSRHPSSALSKINLTAYNDAGQFLKDFMDLFTRMEVGPKKVWKPSQTGVLISTQSVLELQAELLEIKKYEFFLTSRF</sequence>
<feature type="domain" description="Transposable element P transposase-like GTP-binding insertion" evidence="1">
    <location>
        <begin position="5"/>
        <end position="61"/>
    </location>
</feature>
<evidence type="ECO:0000259" key="1">
    <source>
        <dbReference type="Pfam" id="PF21788"/>
    </source>
</evidence>
<dbReference type="Proteomes" id="UP000801492">
    <property type="component" value="Unassembled WGS sequence"/>
</dbReference>
<name>A0A8K0G7B9_IGNLU</name>
<protein>
    <recommendedName>
        <fullName evidence="1">Transposable element P transposase-like GTP-binding insertion domain-containing protein</fullName>
    </recommendedName>
</protein>
<organism evidence="2 3">
    <name type="scientific">Ignelater luminosus</name>
    <name type="common">Cucubano</name>
    <name type="synonym">Pyrophorus luminosus</name>
    <dbReference type="NCBI Taxonomy" id="2038154"/>
    <lineage>
        <taxon>Eukaryota</taxon>
        <taxon>Metazoa</taxon>
        <taxon>Ecdysozoa</taxon>
        <taxon>Arthropoda</taxon>
        <taxon>Hexapoda</taxon>
        <taxon>Insecta</taxon>
        <taxon>Pterygota</taxon>
        <taxon>Neoptera</taxon>
        <taxon>Endopterygota</taxon>
        <taxon>Coleoptera</taxon>
        <taxon>Polyphaga</taxon>
        <taxon>Elateriformia</taxon>
        <taxon>Elateroidea</taxon>
        <taxon>Elateridae</taxon>
        <taxon>Agrypninae</taxon>
        <taxon>Pyrophorini</taxon>
        <taxon>Ignelater</taxon>
    </lineage>
</organism>
<dbReference type="OrthoDB" id="6746285at2759"/>
<proteinExistence type="predicted"/>
<keyword evidence="3" id="KW-1185">Reference proteome</keyword>